<dbReference type="InterPro" id="IPR047272">
    <property type="entry name" value="S49_SppA_C"/>
</dbReference>
<evidence type="ECO:0000256" key="3">
    <source>
        <dbReference type="ARBA" id="ARBA00022801"/>
    </source>
</evidence>
<dbReference type="Pfam" id="PF01343">
    <property type="entry name" value="Peptidase_S49"/>
    <property type="match status" value="2"/>
</dbReference>
<evidence type="ECO:0000256" key="2">
    <source>
        <dbReference type="ARBA" id="ARBA00022670"/>
    </source>
</evidence>
<dbReference type="InterPro" id="IPR004634">
    <property type="entry name" value="Pept_S49_pIV"/>
</dbReference>
<dbReference type="InterPro" id="IPR047217">
    <property type="entry name" value="S49_SppA_67K_type_N"/>
</dbReference>
<dbReference type="EMBL" id="NWUF01000001">
    <property type="protein sequence ID" value="PCE44381.1"/>
    <property type="molecule type" value="Genomic_DNA"/>
</dbReference>
<dbReference type="Proteomes" id="UP000218934">
    <property type="component" value="Unassembled WGS sequence"/>
</dbReference>
<dbReference type="CDD" id="cd07023">
    <property type="entry name" value="S49_Sppa_N_C"/>
    <property type="match status" value="1"/>
</dbReference>
<organism evidence="8 9">
    <name type="scientific">Rhizorhabdus dicambivorans</name>
    <dbReference type="NCBI Taxonomy" id="1850238"/>
    <lineage>
        <taxon>Bacteria</taxon>
        <taxon>Pseudomonadati</taxon>
        <taxon>Pseudomonadota</taxon>
        <taxon>Alphaproteobacteria</taxon>
        <taxon>Sphingomonadales</taxon>
        <taxon>Sphingomonadaceae</taxon>
        <taxon>Rhizorhabdus</taxon>
    </lineage>
</organism>
<dbReference type="Gene3D" id="3.90.226.10">
    <property type="entry name" value="2-enoyl-CoA Hydratase, Chain A, domain 1"/>
    <property type="match status" value="2"/>
</dbReference>
<dbReference type="GO" id="GO:0006465">
    <property type="term" value="P:signal peptide processing"/>
    <property type="evidence" value="ECO:0007669"/>
    <property type="project" value="InterPro"/>
</dbReference>
<dbReference type="InterPro" id="IPR002142">
    <property type="entry name" value="Peptidase_S49"/>
</dbReference>
<protein>
    <submittedName>
        <fullName evidence="8">Signal peptide peptidase SppA</fullName>
    </submittedName>
</protein>
<reference evidence="8 9" key="1">
    <citation type="submission" date="2017-09" db="EMBL/GenBank/DDBJ databases">
        <title>The Catabolism of 3,6-Dichlorosalicylic acid is Initiated by the Cytochrome P450 Monooxygenase DsmABC in Rhizorhabdus dicambivorans Ndbn-20.</title>
        <authorList>
            <person name="Na L."/>
        </authorList>
    </citation>
    <scope>NUCLEOTIDE SEQUENCE [LARGE SCALE GENOMIC DNA]</scope>
    <source>
        <strain evidence="8 9">Ndbn-20m</strain>
    </source>
</reference>
<evidence type="ECO:0000256" key="6">
    <source>
        <dbReference type="SAM" id="Phobius"/>
    </source>
</evidence>
<dbReference type="PIRSF" id="PIRSF001217">
    <property type="entry name" value="Protease_4_SppA"/>
    <property type="match status" value="1"/>
</dbReference>
<dbReference type="PANTHER" id="PTHR33209">
    <property type="entry name" value="PROTEASE 4"/>
    <property type="match status" value="1"/>
</dbReference>
<gene>
    <name evidence="8" type="primary">sppA</name>
    <name evidence="8" type="ORF">COO09_01790</name>
</gene>
<dbReference type="KEGG" id="rdi:CMV14_12405"/>
<feature type="domain" description="Peptidase S49" evidence="7">
    <location>
        <begin position="377"/>
        <end position="528"/>
    </location>
</feature>
<dbReference type="GO" id="GO:0008236">
    <property type="term" value="F:serine-type peptidase activity"/>
    <property type="evidence" value="ECO:0007669"/>
    <property type="project" value="UniProtKB-KW"/>
</dbReference>
<dbReference type="CDD" id="cd07018">
    <property type="entry name" value="S49_SppA_67K_type"/>
    <property type="match status" value="1"/>
</dbReference>
<keyword evidence="9" id="KW-1185">Reference proteome</keyword>
<comment type="similarity">
    <text evidence="1">Belongs to the peptidase S49 family.</text>
</comment>
<keyword evidence="3" id="KW-0378">Hydrolase</keyword>
<evidence type="ECO:0000313" key="9">
    <source>
        <dbReference type="Proteomes" id="UP000218934"/>
    </source>
</evidence>
<keyword evidence="6" id="KW-1133">Transmembrane helix</keyword>
<evidence type="ECO:0000259" key="7">
    <source>
        <dbReference type="Pfam" id="PF01343"/>
    </source>
</evidence>
<dbReference type="NCBIfam" id="TIGR00705">
    <property type="entry name" value="SppA_67K"/>
    <property type="match status" value="1"/>
</dbReference>
<evidence type="ECO:0000256" key="4">
    <source>
        <dbReference type="ARBA" id="ARBA00022825"/>
    </source>
</evidence>
<dbReference type="Gene3D" id="6.20.330.10">
    <property type="match status" value="1"/>
</dbReference>
<dbReference type="SUPFAM" id="SSF52096">
    <property type="entry name" value="ClpP/crotonase"/>
    <property type="match status" value="2"/>
</dbReference>
<feature type="domain" description="Peptidase S49" evidence="7">
    <location>
        <begin position="125"/>
        <end position="276"/>
    </location>
</feature>
<dbReference type="GO" id="GO:0016020">
    <property type="term" value="C:membrane"/>
    <property type="evidence" value="ECO:0007669"/>
    <property type="project" value="InterPro"/>
</dbReference>
<sequence length="627" mass="65140">MKLLRGLWALLVGIKDALVLIAMLLFFGLLFAALSIKPNPTVPTAGALVIDLSGTLVEQPAEADPFALFAGTRQFARETRLRDVERSLQTAAGSNEVKAIVLDLDAFVGGEPATLAAAGKALDKARAAGKPIFAYATGYSDDAYRLAAHATEIWLNPLGGVILAGPGGSRLYYKGLMDKLGITAKIYRVGAFKSAVEPYMRSDQSPEAREANQALANALWSTWLGDVGAARPKAKLAAYAARPTVFMAAAKGRMSQAALDAALVDRLGDRNAFNSRVAAIAGEDSGNGLNGFKTIPLDRWAAAHPEKSGGSAIGVLTVAGEIVDGEAPPGTAGGTTIFNLLLDELARRRIKALVVRIDSPGGSVTAGEKIRSAILAAKEMGLPVVVSMGGLAASGGYWIATPADRIIADPATITGSIGVFGILPTFEGSLAKLGLSADGVKTTALSGEPDVLRGTSPQFDALMQGSIEDIYQRFTGLVAQSRKLPIERVRTIAEGRVWAGTSARQIGLVDGFGTVDDAVAAAARLAKLDPAKVRPLYIEKQPAQWKQALQTLFGPDEEGVAGATARGPWGAAAVRNDAAVLAALGQAQRVLTGPSIQALCLECAVAGTPPRPSDAAAARNLLAWARP</sequence>
<evidence type="ECO:0000256" key="5">
    <source>
        <dbReference type="PIRSR" id="PIRSR001217-1"/>
    </source>
</evidence>
<feature type="active site" description="Nucleophile" evidence="5">
    <location>
        <position position="394"/>
    </location>
</feature>
<dbReference type="InterPro" id="IPR029045">
    <property type="entry name" value="ClpP/crotonase-like_dom_sf"/>
</dbReference>
<feature type="transmembrane region" description="Helical" evidence="6">
    <location>
        <begin position="7"/>
        <end position="34"/>
    </location>
</feature>
<dbReference type="AlphaFoldDB" id="A0A2A4G1M0"/>
<evidence type="ECO:0000256" key="1">
    <source>
        <dbReference type="ARBA" id="ARBA00008683"/>
    </source>
</evidence>
<dbReference type="RefSeq" id="WP_066959224.1">
    <property type="nucleotide sequence ID" value="NZ_CP023449.1"/>
</dbReference>
<proteinExistence type="inferred from homology"/>
<dbReference type="OrthoDB" id="9764363at2"/>
<keyword evidence="6" id="KW-0472">Membrane</keyword>
<evidence type="ECO:0000313" key="8">
    <source>
        <dbReference type="EMBL" id="PCE44381.1"/>
    </source>
</evidence>
<keyword evidence="4" id="KW-0720">Serine protease</keyword>
<comment type="caution">
    <text evidence="8">The sequence shown here is derived from an EMBL/GenBank/DDBJ whole genome shotgun (WGS) entry which is preliminary data.</text>
</comment>
<keyword evidence="2" id="KW-0645">Protease</keyword>
<feature type="active site" description="Proton donor/acceptor" evidence="5">
    <location>
        <position position="193"/>
    </location>
</feature>
<keyword evidence="6" id="KW-0812">Transmembrane</keyword>
<name>A0A2A4G1M0_9SPHN</name>
<accession>A0A2A4G1M0</accession>
<dbReference type="PANTHER" id="PTHR33209:SF1">
    <property type="entry name" value="PEPTIDASE S49 DOMAIN-CONTAINING PROTEIN"/>
    <property type="match status" value="1"/>
</dbReference>